<evidence type="ECO:0000313" key="1">
    <source>
        <dbReference type="EMBL" id="QNR66485.1"/>
    </source>
</evidence>
<dbReference type="Proteomes" id="UP000516384">
    <property type="component" value="Chromosome"/>
</dbReference>
<accession>A0A7H0Y5X7</accession>
<evidence type="ECO:0000313" key="2">
    <source>
        <dbReference type="Proteomes" id="UP000516384"/>
    </source>
</evidence>
<name>A0A7H0Y5X7_9BACL</name>
<protein>
    <submittedName>
        <fullName evidence="1">Cellobiose phosphorylase</fullName>
    </submittedName>
</protein>
<dbReference type="AlphaFoldDB" id="A0A7H0Y5X7"/>
<dbReference type="RefSeq" id="WP_190297839.1">
    <property type="nucleotide sequence ID" value="NZ_CP061172.1"/>
</dbReference>
<dbReference type="SUPFAM" id="SSF48208">
    <property type="entry name" value="Six-hairpin glycosidases"/>
    <property type="match status" value="1"/>
</dbReference>
<dbReference type="GO" id="GO:0005975">
    <property type="term" value="P:carbohydrate metabolic process"/>
    <property type="evidence" value="ECO:0007669"/>
    <property type="project" value="InterPro"/>
</dbReference>
<dbReference type="InterPro" id="IPR008928">
    <property type="entry name" value="6-hairpin_glycosidase_sf"/>
</dbReference>
<reference evidence="1 2" key="1">
    <citation type="submission" date="2020-09" db="EMBL/GenBank/DDBJ databases">
        <title>Characterization of Paenibacillus peoriae strain ZF390 with broad-spectrum antimicrobial activity as a potential biocontrol agent.</title>
        <authorList>
            <person name="Li L."/>
            <person name="Zhao Y."/>
            <person name="Li B."/>
            <person name="Xie X."/>
        </authorList>
    </citation>
    <scope>NUCLEOTIDE SEQUENCE [LARGE SCALE GENOMIC DNA]</scope>
    <source>
        <strain evidence="1 2">ZF390</strain>
    </source>
</reference>
<gene>
    <name evidence="1" type="ORF">IAQ67_22100</name>
</gene>
<sequence length="1077" mass="123569">MQQYYFDDQGRFVIENYAQAKPFSSFLPGIAGVQGIPLWAYYVNRGQGIASFGVEDKNGAIMEFFPANRSYSLVPIHGFRTFLKVKMQGEWSYVEPFSAVHPVEREQQKMLISRHMLEIHSSNPDTGLEVRVQYFTLPHESYAALARKVEIVNHSAQELELEVLDGMPAVLPFGIDNAAYKELGHTLKSWMDVYNLNNSIPYYKVRGSTADTSEIHQIEAGHFMYSFVEEEGKTRLLSPIVDPSVIFGENTALTFPDRFIQTRVEDLVSQQPVTTNKVPCGFSGYTARLAAGTAVNHCTIIGHVNDIHSINERITEIATIPYIERKAEEAKALIEELTDEMATRTSIPLFDEYCRQNYLDNLLRGGYPLLLDNGTEQPFVYHVFSRKHGDLERDYNFFKLQAGYYSQGNGNFRDENQNRRNDVWFNPGIGDFNIRLFMSLIQPDGYNPLVVKGCSFQIRELEPLLGQVEVADHLSLRAFFRSSFTPGELIQHIIHDNIALKQTVETFVTEALKHSEQCYEADFGEGFWIDHWTYNMDLIESYLSIYPDKQEELLLATREYMYYDSPAWVQPRKNKYVQMKDGRIRQYRAVVESKEKEAQLHARDRDVHWVRTEHGSGEIYKSNLYEKLLSLAAIKLSTLDPEGLGIEMEAGKPGWNDSMNGLPGLFASGFSELCELHRLVRFLINAQVKLSGDVVLRLPREVANLIQQLRLTIEEYYHDSDEADYRGESKDYSFWSRISDAREAYRESIRFGFEGVETPLAFDDVLVFLRQAERKLQQGMDKALLIGEGIYPTFFYYEAREFEVQEDDCGGKLVNIHSFERKDTPYFLEGPTRAMKVVGDNVNGQKLYRQIRQSGLYDRNLGMYKVNESLAEQPFELGRSRAFTPGWLENESIFMHMEYKYLLECLRAGLYTEFFSDIKKALPPFMDPEVYGRSTLENSSFIASIANPDASLHGTGYIARLSGSTAEFIHMWIWMMTGGQPFGYDHRGLSLRLEPKLPGWLFTATGELSFCFLGSCQVTYFNTDRKDTYAPECIVTQYVLHYASGEKKTISQAVLDQKEAQDVRERLICCIEVYLGT</sequence>
<dbReference type="EMBL" id="CP061172">
    <property type="protein sequence ID" value="QNR66485.1"/>
    <property type="molecule type" value="Genomic_DNA"/>
</dbReference>
<organism evidence="1 2">
    <name type="scientific">Paenibacillus peoriae</name>
    <dbReference type="NCBI Taxonomy" id="59893"/>
    <lineage>
        <taxon>Bacteria</taxon>
        <taxon>Bacillati</taxon>
        <taxon>Bacillota</taxon>
        <taxon>Bacilli</taxon>
        <taxon>Bacillales</taxon>
        <taxon>Paenibacillaceae</taxon>
        <taxon>Paenibacillus</taxon>
    </lineage>
</organism>
<proteinExistence type="predicted"/>